<organism evidence="1 2">
    <name type="scientific">Reticulomyxa filosa</name>
    <dbReference type="NCBI Taxonomy" id="46433"/>
    <lineage>
        <taxon>Eukaryota</taxon>
        <taxon>Sar</taxon>
        <taxon>Rhizaria</taxon>
        <taxon>Retaria</taxon>
        <taxon>Foraminifera</taxon>
        <taxon>Monothalamids</taxon>
        <taxon>Reticulomyxidae</taxon>
        <taxon>Reticulomyxa</taxon>
    </lineage>
</organism>
<evidence type="ECO:0000313" key="1">
    <source>
        <dbReference type="EMBL" id="ETO03102.1"/>
    </source>
</evidence>
<sequence>MVYFPGKVDILDLQFWKQFSIQVIFPLEKIFILFDYINFESSNQINCTSKLTSLFFLYLFKNQFNIHTHIHLYKNKKIGKLANKEQMETMDSEVFMHDNLWFSNALNIYHMNFFVKIAGRNNYKAGTQFQQVCPLISLSQLINPLELGHNDMAYDYIWNENFSNKMYQSKPISRQMY</sequence>
<comment type="caution">
    <text evidence="1">The sequence shown here is derived from an EMBL/GenBank/DDBJ whole genome shotgun (WGS) entry which is preliminary data.</text>
</comment>
<reference evidence="1 2" key="1">
    <citation type="journal article" date="2013" name="Curr. Biol.">
        <title>The Genome of the Foraminiferan Reticulomyxa filosa.</title>
        <authorList>
            <person name="Glockner G."/>
            <person name="Hulsmann N."/>
            <person name="Schleicher M."/>
            <person name="Noegel A.A."/>
            <person name="Eichinger L."/>
            <person name="Gallinger C."/>
            <person name="Pawlowski J."/>
            <person name="Sierra R."/>
            <person name="Euteneuer U."/>
            <person name="Pillet L."/>
            <person name="Moustafa A."/>
            <person name="Platzer M."/>
            <person name="Groth M."/>
            <person name="Szafranski K."/>
            <person name="Schliwa M."/>
        </authorList>
    </citation>
    <scope>NUCLEOTIDE SEQUENCE [LARGE SCALE GENOMIC DNA]</scope>
</reference>
<keyword evidence="2" id="KW-1185">Reference proteome</keyword>
<name>X6LPM9_RETFI</name>
<dbReference type="EMBL" id="ASPP01034153">
    <property type="protein sequence ID" value="ETO03102.1"/>
    <property type="molecule type" value="Genomic_DNA"/>
</dbReference>
<accession>X6LPM9</accession>
<protein>
    <submittedName>
        <fullName evidence="1">Uncharacterized protein</fullName>
    </submittedName>
</protein>
<proteinExistence type="predicted"/>
<evidence type="ECO:0000313" key="2">
    <source>
        <dbReference type="Proteomes" id="UP000023152"/>
    </source>
</evidence>
<gene>
    <name evidence="1" type="ORF">RFI_34307</name>
</gene>
<dbReference type="Proteomes" id="UP000023152">
    <property type="component" value="Unassembled WGS sequence"/>
</dbReference>
<dbReference type="AlphaFoldDB" id="X6LPM9"/>